<accession>A0A5F9DNR9</accession>
<organism evidence="3 4">
    <name type="scientific">Oryctolagus cuniculus</name>
    <name type="common">Rabbit</name>
    <dbReference type="NCBI Taxonomy" id="9986"/>
    <lineage>
        <taxon>Eukaryota</taxon>
        <taxon>Metazoa</taxon>
        <taxon>Chordata</taxon>
        <taxon>Craniata</taxon>
        <taxon>Vertebrata</taxon>
        <taxon>Euteleostomi</taxon>
        <taxon>Mammalia</taxon>
        <taxon>Eutheria</taxon>
        <taxon>Euarchontoglires</taxon>
        <taxon>Glires</taxon>
        <taxon>Lagomorpha</taxon>
        <taxon>Leporidae</taxon>
        <taxon>Oryctolagus</taxon>
    </lineage>
</organism>
<evidence type="ECO:0000259" key="2">
    <source>
        <dbReference type="Pfam" id="PF22854"/>
    </source>
</evidence>
<dbReference type="InParanoid" id="A0A5F9DNR9"/>
<keyword evidence="4" id="KW-1185">Reference proteome</keyword>
<evidence type="ECO:0000313" key="3">
    <source>
        <dbReference type="Ensembl" id="ENSOCUP00000047273.1"/>
    </source>
</evidence>
<dbReference type="PANTHER" id="PTHR15360">
    <property type="entry name" value="PLATELET-DERIVED GROWTH FACTOR RECEPTOR LIKE"/>
    <property type="match status" value="1"/>
</dbReference>
<dbReference type="STRING" id="9986.ENSOCUP00000047273"/>
<evidence type="ECO:0000313" key="4">
    <source>
        <dbReference type="Proteomes" id="UP000001811"/>
    </source>
</evidence>
<dbReference type="InterPro" id="IPR055238">
    <property type="entry name" value="VEGFR1-3_N_Ig-like"/>
</dbReference>
<dbReference type="InterPro" id="IPR042495">
    <property type="entry name" value="PDGFRL"/>
</dbReference>
<feature type="chain" id="PRO_5023818661" description="VEGFR1-3 N-terminal Ig-like domain-containing protein" evidence="1">
    <location>
        <begin position="30"/>
        <end position="231"/>
    </location>
</feature>
<dbReference type="Pfam" id="PF22854">
    <property type="entry name" value="VEGFR1-3_N_Ig-like"/>
    <property type="match status" value="1"/>
</dbReference>
<name>A0A5F9DNR9_RABIT</name>
<feature type="domain" description="VEGFR1-3 N-terminal Ig-like" evidence="2">
    <location>
        <begin position="28"/>
        <end position="138"/>
    </location>
</feature>
<reference evidence="3 4" key="1">
    <citation type="journal article" date="2011" name="Nature">
        <title>A high-resolution map of human evolutionary constraint using 29 mammals.</title>
        <authorList>
            <person name="Lindblad-Toh K."/>
            <person name="Garber M."/>
            <person name="Zuk O."/>
            <person name="Lin M.F."/>
            <person name="Parker B.J."/>
            <person name="Washietl S."/>
            <person name="Kheradpour P."/>
            <person name="Ernst J."/>
            <person name="Jordan G."/>
            <person name="Mauceli E."/>
            <person name="Ward L.D."/>
            <person name="Lowe C.B."/>
            <person name="Holloway A.K."/>
            <person name="Clamp M."/>
            <person name="Gnerre S."/>
            <person name="Alfoldi J."/>
            <person name="Beal K."/>
            <person name="Chang J."/>
            <person name="Clawson H."/>
            <person name="Cuff J."/>
            <person name="Di Palma F."/>
            <person name="Fitzgerald S."/>
            <person name="Flicek P."/>
            <person name="Guttman M."/>
            <person name="Hubisz M.J."/>
            <person name="Jaffe D.B."/>
            <person name="Jungreis I."/>
            <person name="Kent W.J."/>
            <person name="Kostka D."/>
            <person name="Lara M."/>
            <person name="Martins A.L."/>
            <person name="Massingham T."/>
            <person name="Moltke I."/>
            <person name="Raney B.J."/>
            <person name="Rasmussen M.D."/>
            <person name="Robinson J."/>
            <person name="Stark A."/>
            <person name="Vilella A.J."/>
            <person name="Wen J."/>
            <person name="Xie X."/>
            <person name="Zody M.C."/>
            <person name="Baldwin J."/>
            <person name="Bloom T."/>
            <person name="Chin C.W."/>
            <person name="Heiman D."/>
            <person name="Nicol R."/>
            <person name="Nusbaum C."/>
            <person name="Young S."/>
            <person name="Wilkinson J."/>
            <person name="Worley K.C."/>
            <person name="Kovar C.L."/>
            <person name="Muzny D.M."/>
            <person name="Gibbs R.A."/>
            <person name="Cree A."/>
            <person name="Dihn H.H."/>
            <person name="Fowler G."/>
            <person name="Jhangiani S."/>
            <person name="Joshi V."/>
            <person name="Lee S."/>
            <person name="Lewis L.R."/>
            <person name="Nazareth L.V."/>
            <person name="Okwuonu G."/>
            <person name="Santibanez J."/>
            <person name="Warren W.C."/>
            <person name="Mardis E.R."/>
            <person name="Weinstock G.M."/>
            <person name="Wilson R.K."/>
            <person name="Delehaunty K."/>
            <person name="Dooling D."/>
            <person name="Fronik C."/>
            <person name="Fulton L."/>
            <person name="Fulton B."/>
            <person name="Graves T."/>
            <person name="Minx P."/>
            <person name="Sodergren E."/>
            <person name="Birney E."/>
            <person name="Margulies E.H."/>
            <person name="Herrero J."/>
            <person name="Green E.D."/>
            <person name="Haussler D."/>
            <person name="Siepel A."/>
            <person name="Goldman N."/>
            <person name="Pollard K.S."/>
            <person name="Pedersen J.S."/>
            <person name="Lander E.S."/>
            <person name="Kellis M."/>
        </authorList>
    </citation>
    <scope>NUCLEOTIDE SEQUENCE [LARGE SCALE GENOMIC DNA]</scope>
    <source>
        <strain evidence="3 4">Thorbecke inbred</strain>
    </source>
</reference>
<keyword evidence="1" id="KW-0732">Signal</keyword>
<dbReference type="GeneTree" id="ENSGT00970000194118"/>
<evidence type="ECO:0000256" key="1">
    <source>
        <dbReference type="SAM" id="SignalP"/>
    </source>
</evidence>
<dbReference type="SUPFAM" id="SSF48726">
    <property type="entry name" value="Immunoglobulin"/>
    <property type="match status" value="1"/>
</dbReference>
<dbReference type="Bgee" id="ENSOCUG00000031797">
    <property type="expression patterns" value="Expressed in upper lobe of left lung and 14 other cell types or tissues"/>
</dbReference>
<dbReference type="Proteomes" id="UP000001811">
    <property type="component" value="Chromosome X"/>
</dbReference>
<dbReference type="EMBL" id="AAGW02057206">
    <property type="status" value="NOT_ANNOTATED_CDS"/>
    <property type="molecule type" value="Genomic_DNA"/>
</dbReference>
<dbReference type="InterPro" id="IPR013783">
    <property type="entry name" value="Ig-like_fold"/>
</dbReference>
<sequence length="231" mass="25357">MLAPHHGAFTTLASCFLLAILGTPGLASGNTLMKPELSIQGDQVMIQAGGTFDITCRGLAAMIWTWGSEPAGSRARILEHPCADNPVVTCNQLTIFHTEAGDTGYFTCSYKDVDDTEDPNGKTSVYVYVKDDSQVFVQTYYDTPSVIMVFTGTQEVVVPCRVTSPDIDVKLQLVSYIVRGPDEDLPLFRVWNIELGSSISVSYLLLAPAMPLGRIYKQIRYHFALDQCCTN</sequence>
<dbReference type="Ensembl" id="ENSOCUT00000041208.1">
    <property type="protein sequence ID" value="ENSOCUP00000047273.1"/>
    <property type="gene ID" value="ENSOCUG00000031797.1"/>
</dbReference>
<dbReference type="Gene3D" id="2.60.40.10">
    <property type="entry name" value="Immunoglobulins"/>
    <property type="match status" value="2"/>
</dbReference>
<reference evidence="3" key="2">
    <citation type="submission" date="2025-08" db="UniProtKB">
        <authorList>
            <consortium name="Ensembl"/>
        </authorList>
    </citation>
    <scope>IDENTIFICATION</scope>
    <source>
        <strain evidence="3">Thorbecke</strain>
    </source>
</reference>
<protein>
    <recommendedName>
        <fullName evidence="2">VEGFR1-3 N-terminal Ig-like domain-containing protein</fullName>
    </recommendedName>
</protein>
<dbReference type="PANTHER" id="PTHR15360:SF5">
    <property type="entry name" value="PLATELET-DERIVED GROWTH FACTOR RECEPTOR-LIKE PROTEIN"/>
    <property type="match status" value="1"/>
</dbReference>
<feature type="signal peptide" evidence="1">
    <location>
        <begin position="1"/>
        <end position="29"/>
    </location>
</feature>
<proteinExistence type="predicted"/>
<dbReference type="InterPro" id="IPR036179">
    <property type="entry name" value="Ig-like_dom_sf"/>
</dbReference>
<dbReference type="AlphaFoldDB" id="A0A5F9DNR9"/>
<reference evidence="3" key="3">
    <citation type="submission" date="2025-09" db="UniProtKB">
        <authorList>
            <consortium name="Ensembl"/>
        </authorList>
    </citation>
    <scope>IDENTIFICATION</scope>
    <source>
        <strain evidence="3">Thorbecke</strain>
    </source>
</reference>